<dbReference type="PANTHER" id="PTHR41534:SF2">
    <property type="entry name" value="3-PHENYLPROPIONATE_CINNAMIC ACID DIOXYGENASE SUBUNIT BETA"/>
    <property type="match status" value="1"/>
</dbReference>
<dbReference type="CDD" id="cd00667">
    <property type="entry name" value="ring_hydroxylating_dioxygenases_beta"/>
    <property type="match status" value="1"/>
</dbReference>
<evidence type="ECO:0000256" key="2">
    <source>
        <dbReference type="ARBA" id="ARBA00023002"/>
    </source>
</evidence>
<dbReference type="NCBIfam" id="NF007479">
    <property type="entry name" value="PRK10069.1"/>
    <property type="match status" value="1"/>
</dbReference>
<protein>
    <submittedName>
        <fullName evidence="3">Aromatic-ring-hydroxylating dioxygenase subunit beta</fullName>
    </submittedName>
</protein>
<keyword evidence="4" id="KW-1185">Reference proteome</keyword>
<comment type="similarity">
    <text evidence="1">Belongs to the bacterial ring-hydroxylating dioxygenase beta subunit family.</text>
</comment>
<keyword evidence="2" id="KW-0560">Oxidoreductase</keyword>
<organism evidence="3 4">
    <name type="scientific">Microtetraspora fusca</name>
    <dbReference type="NCBI Taxonomy" id="1997"/>
    <lineage>
        <taxon>Bacteria</taxon>
        <taxon>Bacillati</taxon>
        <taxon>Actinomycetota</taxon>
        <taxon>Actinomycetes</taxon>
        <taxon>Streptosporangiales</taxon>
        <taxon>Streptosporangiaceae</taxon>
        <taxon>Microtetraspora</taxon>
    </lineage>
</organism>
<keyword evidence="3" id="KW-0223">Dioxygenase</keyword>
<comment type="caution">
    <text evidence="3">The sequence shown here is derived from an EMBL/GenBank/DDBJ whole genome shotgun (WGS) entry which is preliminary data.</text>
</comment>
<accession>A0ABW6VB31</accession>
<dbReference type="Pfam" id="PF00866">
    <property type="entry name" value="Ring_hydroxyl_B"/>
    <property type="match status" value="1"/>
</dbReference>
<dbReference type="InterPro" id="IPR032710">
    <property type="entry name" value="NTF2-like_dom_sf"/>
</dbReference>
<dbReference type="RefSeq" id="WP_387344939.1">
    <property type="nucleotide sequence ID" value="NZ_JBIAXI010000018.1"/>
</dbReference>
<evidence type="ECO:0000313" key="4">
    <source>
        <dbReference type="Proteomes" id="UP001602119"/>
    </source>
</evidence>
<evidence type="ECO:0000256" key="1">
    <source>
        <dbReference type="ARBA" id="ARBA00009570"/>
    </source>
</evidence>
<dbReference type="GO" id="GO:0051213">
    <property type="term" value="F:dioxygenase activity"/>
    <property type="evidence" value="ECO:0007669"/>
    <property type="project" value="UniProtKB-KW"/>
</dbReference>
<proteinExistence type="inferred from homology"/>
<dbReference type="PANTHER" id="PTHR41534">
    <property type="entry name" value="BLR3401 PROTEIN"/>
    <property type="match status" value="1"/>
</dbReference>
<evidence type="ECO:0000313" key="3">
    <source>
        <dbReference type="EMBL" id="MFF4776551.1"/>
    </source>
</evidence>
<sequence>MNAIPHAAMDPALQLEVEQFLYAEAELLDARGFREWLGLLTEDVRYWMPTRANRSIREYALEVAGPGEMAHYDDDLGSLTTRVRRIESNQAWSEDPPSRTRRFVTNVRIKPDGSELAVRSSLLVYQHRLEREVNVFAAGRQDVLRRTHDGLRIASRKVLLDQTVVLANNISVFF</sequence>
<name>A0ABW6VB31_MICFU</name>
<reference evidence="3 4" key="1">
    <citation type="submission" date="2024-10" db="EMBL/GenBank/DDBJ databases">
        <title>The Natural Products Discovery Center: Release of the First 8490 Sequenced Strains for Exploring Actinobacteria Biosynthetic Diversity.</title>
        <authorList>
            <person name="Kalkreuter E."/>
            <person name="Kautsar S.A."/>
            <person name="Yang D."/>
            <person name="Bader C.D."/>
            <person name="Teijaro C.N."/>
            <person name="Fluegel L."/>
            <person name="Davis C.M."/>
            <person name="Simpson J.R."/>
            <person name="Lauterbach L."/>
            <person name="Steele A.D."/>
            <person name="Gui C."/>
            <person name="Meng S."/>
            <person name="Li G."/>
            <person name="Viehrig K."/>
            <person name="Ye F."/>
            <person name="Su P."/>
            <person name="Kiefer A.F."/>
            <person name="Nichols A."/>
            <person name="Cepeda A.J."/>
            <person name="Yan W."/>
            <person name="Fan B."/>
            <person name="Jiang Y."/>
            <person name="Adhikari A."/>
            <person name="Zheng C.-J."/>
            <person name="Schuster L."/>
            <person name="Cowan T.M."/>
            <person name="Smanski M.J."/>
            <person name="Chevrette M.G."/>
            <person name="De Carvalho L.P.S."/>
            <person name="Shen B."/>
        </authorList>
    </citation>
    <scope>NUCLEOTIDE SEQUENCE [LARGE SCALE GENOMIC DNA]</scope>
    <source>
        <strain evidence="3 4">NPDC001281</strain>
    </source>
</reference>
<gene>
    <name evidence="3" type="ORF">ACFY05_27180</name>
</gene>
<dbReference type="SUPFAM" id="SSF54427">
    <property type="entry name" value="NTF2-like"/>
    <property type="match status" value="1"/>
</dbReference>
<dbReference type="Gene3D" id="3.10.450.50">
    <property type="match status" value="1"/>
</dbReference>
<dbReference type="EMBL" id="JBIAXI010000018">
    <property type="protein sequence ID" value="MFF4776551.1"/>
    <property type="molecule type" value="Genomic_DNA"/>
</dbReference>
<dbReference type="InterPro" id="IPR000391">
    <property type="entry name" value="Rng_hydr_dOase-bsu"/>
</dbReference>
<dbReference type="Proteomes" id="UP001602119">
    <property type="component" value="Unassembled WGS sequence"/>
</dbReference>